<gene>
    <name evidence="2" type="ORF">SAMN05421509_108139</name>
</gene>
<evidence type="ECO:0000259" key="1">
    <source>
        <dbReference type="Pfam" id="PF17775"/>
    </source>
</evidence>
<dbReference type="EMBL" id="OBQJ01000008">
    <property type="protein sequence ID" value="SOC57138.1"/>
    <property type="molecule type" value="Genomic_DNA"/>
</dbReference>
<dbReference type="RefSeq" id="WP_097023699.1">
    <property type="nucleotide sequence ID" value="NZ_OBQJ01000008.1"/>
</dbReference>
<sequence length="159" mass="17833">MTMSKKAFDTCPCGQPRRFDECCAPIHEDPRRAKTPEALMRARYSAFACDAYDALIATWEPTTCPTRDSLATNEACWLKLIIHDSTQQSTTGTVTFSADFIDANGFQRLTETSRFRFATHADQWFYVDGDAQWRRLDIGRNAACPCGSGLKAKRCCARG</sequence>
<evidence type="ECO:0000313" key="3">
    <source>
        <dbReference type="Proteomes" id="UP000219023"/>
    </source>
</evidence>
<proteinExistence type="predicted"/>
<reference evidence="2 3" key="1">
    <citation type="submission" date="2017-08" db="EMBL/GenBank/DDBJ databases">
        <authorList>
            <person name="de Groot N.N."/>
        </authorList>
    </citation>
    <scope>NUCLEOTIDE SEQUENCE [LARGE SCALE GENOMIC DNA]</scope>
    <source>
        <strain evidence="2 3">USBA 855</strain>
    </source>
</reference>
<dbReference type="PANTHER" id="PTHR33747">
    <property type="entry name" value="UPF0225 PROTEIN SCO1677"/>
    <property type="match status" value="1"/>
</dbReference>
<dbReference type="InterPro" id="IPR032710">
    <property type="entry name" value="NTF2-like_dom_sf"/>
</dbReference>
<dbReference type="Gene3D" id="3.10.450.50">
    <property type="match status" value="1"/>
</dbReference>
<organism evidence="2 3">
    <name type="scientific">Chromohalobacter canadensis</name>
    <dbReference type="NCBI Taxonomy" id="141389"/>
    <lineage>
        <taxon>Bacteria</taxon>
        <taxon>Pseudomonadati</taxon>
        <taxon>Pseudomonadota</taxon>
        <taxon>Gammaproteobacteria</taxon>
        <taxon>Oceanospirillales</taxon>
        <taxon>Halomonadaceae</taxon>
        <taxon>Chromohalobacter</taxon>
    </lineage>
</organism>
<dbReference type="Pfam" id="PF02810">
    <property type="entry name" value="SEC-C"/>
    <property type="match status" value="1"/>
</dbReference>
<dbReference type="SUPFAM" id="SSF54427">
    <property type="entry name" value="NTF2-like"/>
    <property type="match status" value="1"/>
</dbReference>
<protein>
    <submittedName>
        <fullName evidence="2">SEC-C motif-containing protein</fullName>
    </submittedName>
</protein>
<dbReference type="OrthoDB" id="21421at2"/>
<dbReference type="AlphaFoldDB" id="A0A285VU63"/>
<feature type="domain" description="YchJ-like middle NTF2-like" evidence="1">
    <location>
        <begin position="35"/>
        <end position="129"/>
    </location>
</feature>
<dbReference type="SUPFAM" id="SSF103642">
    <property type="entry name" value="Sec-C motif"/>
    <property type="match status" value="1"/>
</dbReference>
<accession>A0A285VU63</accession>
<evidence type="ECO:0000313" key="2">
    <source>
        <dbReference type="EMBL" id="SOC57138.1"/>
    </source>
</evidence>
<dbReference type="InterPro" id="IPR004027">
    <property type="entry name" value="SEC_C_motif"/>
</dbReference>
<dbReference type="Proteomes" id="UP000219023">
    <property type="component" value="Unassembled WGS sequence"/>
</dbReference>
<name>A0A285VU63_9GAMM</name>
<dbReference type="PANTHER" id="PTHR33747:SF1">
    <property type="entry name" value="ADENYLATE CYCLASE-ASSOCIATED CAP C-TERMINAL DOMAIN-CONTAINING PROTEIN"/>
    <property type="match status" value="1"/>
</dbReference>
<dbReference type="Pfam" id="PF17775">
    <property type="entry name" value="YchJ_M-like"/>
    <property type="match status" value="1"/>
</dbReference>
<dbReference type="InterPro" id="IPR048469">
    <property type="entry name" value="YchJ-like_M"/>
</dbReference>